<evidence type="ECO:0000313" key="3">
    <source>
        <dbReference type="Proteomes" id="UP000664169"/>
    </source>
</evidence>
<reference evidence="2" key="1">
    <citation type="submission" date="2021-03" db="EMBL/GenBank/DDBJ databases">
        <authorList>
            <person name="Tagirdzhanova G."/>
        </authorList>
    </citation>
    <scope>NUCLEOTIDE SEQUENCE</scope>
</reference>
<dbReference type="Proteomes" id="UP000664169">
    <property type="component" value="Unassembled WGS sequence"/>
</dbReference>
<name>A0A8H3EFC9_9LECA</name>
<evidence type="ECO:0000313" key="2">
    <source>
        <dbReference type="EMBL" id="CAF9904557.1"/>
    </source>
</evidence>
<keyword evidence="3" id="KW-1185">Reference proteome</keyword>
<accession>A0A8H3EFC9</accession>
<comment type="caution">
    <text evidence="2">The sequence shown here is derived from an EMBL/GenBank/DDBJ whole genome shotgun (WGS) entry which is preliminary data.</text>
</comment>
<feature type="chain" id="PRO_5034288281" description="Small secreted protein" evidence="1">
    <location>
        <begin position="19"/>
        <end position="144"/>
    </location>
</feature>
<feature type="signal peptide" evidence="1">
    <location>
        <begin position="1"/>
        <end position="18"/>
    </location>
</feature>
<evidence type="ECO:0000256" key="1">
    <source>
        <dbReference type="SAM" id="SignalP"/>
    </source>
</evidence>
<sequence>MQFSSVILAALMGSAAMAAPIAEPDRNMMVAGASWTMQTFTRTCNSADTSCKYNYTINPHDVAATPCSYTVTAASKASRASYNNVKCGNFVISSNWSGQFGDGKGFQTLAVVRNRQIIYPGYADTELVNGTAFSPDKAYTPQNI</sequence>
<protein>
    <recommendedName>
        <fullName evidence="4">Small secreted protein</fullName>
    </recommendedName>
</protein>
<dbReference type="OrthoDB" id="5352317at2759"/>
<dbReference type="AlphaFoldDB" id="A0A8H3EFC9"/>
<dbReference type="EMBL" id="CAJPDQ010000002">
    <property type="protein sequence ID" value="CAF9904557.1"/>
    <property type="molecule type" value="Genomic_DNA"/>
</dbReference>
<evidence type="ECO:0008006" key="4">
    <source>
        <dbReference type="Google" id="ProtNLM"/>
    </source>
</evidence>
<organism evidence="2 3">
    <name type="scientific">Gomphillus americanus</name>
    <dbReference type="NCBI Taxonomy" id="1940652"/>
    <lineage>
        <taxon>Eukaryota</taxon>
        <taxon>Fungi</taxon>
        <taxon>Dikarya</taxon>
        <taxon>Ascomycota</taxon>
        <taxon>Pezizomycotina</taxon>
        <taxon>Lecanoromycetes</taxon>
        <taxon>OSLEUM clade</taxon>
        <taxon>Ostropomycetidae</taxon>
        <taxon>Ostropales</taxon>
        <taxon>Graphidaceae</taxon>
        <taxon>Gomphilloideae</taxon>
        <taxon>Gomphillus</taxon>
    </lineage>
</organism>
<proteinExistence type="predicted"/>
<keyword evidence="1" id="KW-0732">Signal</keyword>
<gene>
    <name evidence="2" type="ORF">GOMPHAMPRED_002879</name>
</gene>